<organism evidence="2 3">
    <name type="scientific">Pseudozyma flocculosa</name>
    <dbReference type="NCBI Taxonomy" id="84751"/>
    <lineage>
        <taxon>Eukaryota</taxon>
        <taxon>Fungi</taxon>
        <taxon>Dikarya</taxon>
        <taxon>Basidiomycota</taxon>
        <taxon>Ustilaginomycotina</taxon>
        <taxon>Ustilaginomycetes</taxon>
        <taxon>Ustilaginales</taxon>
        <taxon>Ustilaginaceae</taxon>
        <taxon>Pseudozyma</taxon>
    </lineage>
</organism>
<feature type="region of interest" description="Disordered" evidence="1">
    <location>
        <begin position="227"/>
        <end position="258"/>
    </location>
</feature>
<evidence type="ECO:0000313" key="3">
    <source>
        <dbReference type="Proteomes" id="UP000323386"/>
    </source>
</evidence>
<feature type="compositionally biased region" description="Polar residues" evidence="1">
    <location>
        <begin position="108"/>
        <end position="117"/>
    </location>
</feature>
<keyword evidence="3" id="KW-1185">Reference proteome</keyword>
<name>A0A5C3F3Z7_9BASI</name>
<reference evidence="2 3" key="1">
    <citation type="submission" date="2018-03" db="EMBL/GenBank/DDBJ databases">
        <authorList>
            <person name="Guldener U."/>
        </authorList>
    </citation>
    <scope>NUCLEOTIDE SEQUENCE [LARGE SCALE GENOMIC DNA]</scope>
    <source>
        <strain evidence="2 3">DAOM196992</strain>
    </source>
</reference>
<evidence type="ECO:0000313" key="2">
    <source>
        <dbReference type="EMBL" id="SPO39042.1"/>
    </source>
</evidence>
<accession>A0A5C3F3Z7</accession>
<feature type="compositionally biased region" description="Basic and acidic residues" evidence="1">
    <location>
        <begin position="174"/>
        <end position="185"/>
    </location>
</feature>
<protein>
    <submittedName>
        <fullName evidence="2">Uncharacterized protein</fullName>
    </submittedName>
</protein>
<gene>
    <name evidence="2" type="ORF">PSFLO_04521</name>
</gene>
<evidence type="ECO:0000256" key="1">
    <source>
        <dbReference type="SAM" id="MobiDB-lite"/>
    </source>
</evidence>
<dbReference type="AlphaFoldDB" id="A0A5C3F3Z7"/>
<dbReference type="Proteomes" id="UP000323386">
    <property type="component" value="Unassembled WGS sequence"/>
</dbReference>
<feature type="compositionally biased region" description="Basic residues" evidence="1">
    <location>
        <begin position="151"/>
        <end position="164"/>
    </location>
</feature>
<sequence>MGMQKPVVGRRRRARTVRLRYGVEWSGTVASRLAARRAHACRVYHKRSSRARPCLPDSRPGLGRSSDSAEPAAAGEDPQLSPGGQRESGKAKARGTQQQQQQQQQQQRSSMDPSSALTDAAERQITPRIRRCRTPGQPNNDDACSYPWRPEHRRGRRCTMRREHKAIGQGQSKTTEREAREGKSEEAEELVEIEEVHGRPPWISGPARVPGLAEVFLVSRPLALLLRKLPGPGTPASNKQGRSGEPTGRLTNAPTQQG</sequence>
<feature type="compositionally biased region" description="Low complexity" evidence="1">
    <location>
        <begin position="97"/>
        <end position="107"/>
    </location>
</feature>
<proteinExistence type="predicted"/>
<feature type="region of interest" description="Disordered" evidence="1">
    <location>
        <begin position="43"/>
        <end position="187"/>
    </location>
</feature>
<dbReference type="EMBL" id="OOIP01000012">
    <property type="protein sequence ID" value="SPO39042.1"/>
    <property type="molecule type" value="Genomic_DNA"/>
</dbReference>
<feature type="compositionally biased region" description="Polar residues" evidence="1">
    <location>
        <begin position="249"/>
        <end position="258"/>
    </location>
</feature>